<evidence type="ECO:0000256" key="2">
    <source>
        <dbReference type="SAM" id="MobiDB-lite"/>
    </source>
</evidence>
<feature type="coiled-coil region" evidence="1">
    <location>
        <begin position="4"/>
        <end position="31"/>
    </location>
</feature>
<proteinExistence type="predicted"/>
<dbReference type="AlphaFoldDB" id="A0A0H3ZTJ2"/>
<feature type="compositionally biased region" description="Low complexity" evidence="2">
    <location>
        <begin position="70"/>
        <end position="88"/>
    </location>
</feature>
<organism evidence="3">
    <name type="scientific">Vibrio sp. 1F_97</name>
    <dbReference type="NCBI Taxonomy" id="1652827"/>
    <lineage>
        <taxon>Bacteria</taxon>
        <taxon>Pseudomonadati</taxon>
        <taxon>Pseudomonadota</taxon>
        <taxon>Gammaproteobacteria</taxon>
        <taxon>Vibrionales</taxon>
        <taxon>Vibrionaceae</taxon>
        <taxon>Vibrio</taxon>
    </lineage>
</organism>
<feature type="region of interest" description="Disordered" evidence="2">
    <location>
        <begin position="45"/>
        <end position="92"/>
    </location>
</feature>
<reference evidence="3" key="1">
    <citation type="journal article" date="2015" name="MBio">
        <title>Eco-Evolutionary Dynamics of Episomes among Ecologically Cohesive Bacterial Populations.</title>
        <authorList>
            <person name="Xue H."/>
            <person name="Cordero O.X."/>
            <person name="Camas F.M."/>
            <person name="Trimble W."/>
            <person name="Meyer F."/>
            <person name="Guglielmini J."/>
            <person name="Rocha E.P."/>
            <person name="Polz M.F."/>
        </authorList>
    </citation>
    <scope>NUCLEOTIDE SEQUENCE</scope>
    <source>
        <strain evidence="3">1F_97</strain>
    </source>
</reference>
<protein>
    <submittedName>
        <fullName evidence="3">Uncharacterized protein</fullName>
    </submittedName>
</protein>
<sequence length="142" mass="15472">MANKTELNAQLDFLEAALDEAGVEYAKVNRDQTNADLEKEIARLESLLPDEGDADTSGESSNDEPKEQDQQASQSEPQQAETQAAEPTGKNRTVKLFKGVNIEITLAGKKMVLQGDKSHSLPEERARSIVAENLGAFEDVDV</sequence>
<dbReference type="EMBL" id="KP795655">
    <property type="protein sequence ID" value="AKN39668.1"/>
    <property type="molecule type" value="Genomic_DNA"/>
</dbReference>
<evidence type="ECO:0000313" key="3">
    <source>
        <dbReference type="EMBL" id="AKN39668.1"/>
    </source>
</evidence>
<accession>A0A0H3ZTJ2</accession>
<name>A0A0H3ZTJ2_9VIBR</name>
<keyword evidence="1" id="KW-0175">Coiled coil</keyword>
<evidence type="ECO:0000256" key="1">
    <source>
        <dbReference type="SAM" id="Coils"/>
    </source>
</evidence>